<sequence length="216" mass="24287">MTITIASNDSLLGSSISLLLDQKFQDASIKTVNLLSIKDQLLKKQIIILDHPATPQLINEIRSSKSLPAKCIVLVNETSSEIQELIKLGVQSVIHKSIQFDQLTKAIEMVINDHTYFSPNILDSVISNIQIVPTMNNKPQSEKLTEFEISVVRLICDEYTNGEIAEILNKSKRTIENRRKTIMEKVHARNIAGLLKFAFTNNIYRLSPSPSKSSRN</sequence>
<proteinExistence type="predicted"/>
<dbReference type="PANTHER" id="PTHR43214:SF43">
    <property type="entry name" value="TWO-COMPONENT RESPONSE REGULATOR"/>
    <property type="match status" value="1"/>
</dbReference>
<dbReference type="SUPFAM" id="SSF46894">
    <property type="entry name" value="C-terminal effector domain of the bipartite response regulators"/>
    <property type="match status" value="1"/>
</dbReference>
<dbReference type="GO" id="GO:0006355">
    <property type="term" value="P:regulation of DNA-templated transcription"/>
    <property type="evidence" value="ECO:0007669"/>
    <property type="project" value="InterPro"/>
</dbReference>
<dbReference type="GO" id="GO:0000160">
    <property type="term" value="P:phosphorelay signal transduction system"/>
    <property type="evidence" value="ECO:0007669"/>
    <property type="project" value="InterPro"/>
</dbReference>
<dbReference type="SMART" id="SM00421">
    <property type="entry name" value="HTH_LUXR"/>
    <property type="match status" value="1"/>
</dbReference>
<dbReference type="Pfam" id="PF00196">
    <property type="entry name" value="GerE"/>
    <property type="match status" value="1"/>
</dbReference>
<dbReference type="PROSITE" id="PS50043">
    <property type="entry name" value="HTH_LUXR_2"/>
    <property type="match status" value="1"/>
</dbReference>
<dbReference type="InterPro" id="IPR036388">
    <property type="entry name" value="WH-like_DNA-bd_sf"/>
</dbReference>
<feature type="modified residue" description="4-aspartylphosphate" evidence="2">
    <location>
        <position position="50"/>
    </location>
</feature>
<keyword evidence="1" id="KW-0238">DNA-binding</keyword>
<dbReference type="Proteomes" id="UP000435357">
    <property type="component" value="Unassembled WGS sequence"/>
</dbReference>
<dbReference type="PROSITE" id="PS50110">
    <property type="entry name" value="RESPONSE_REGULATORY"/>
    <property type="match status" value="1"/>
</dbReference>
<evidence type="ECO:0000256" key="2">
    <source>
        <dbReference type="PROSITE-ProRule" id="PRU00169"/>
    </source>
</evidence>
<dbReference type="InterPro" id="IPR016032">
    <property type="entry name" value="Sig_transdc_resp-reg_C-effctor"/>
</dbReference>
<dbReference type="InterPro" id="IPR001789">
    <property type="entry name" value="Sig_transdc_resp-reg_receiver"/>
</dbReference>
<protein>
    <submittedName>
        <fullName evidence="5">Response regulator transcription factor</fullName>
    </submittedName>
</protein>
<dbReference type="PANTHER" id="PTHR43214">
    <property type="entry name" value="TWO-COMPONENT RESPONSE REGULATOR"/>
    <property type="match status" value="1"/>
</dbReference>
<dbReference type="CDD" id="cd06170">
    <property type="entry name" value="LuxR_C_like"/>
    <property type="match status" value="1"/>
</dbReference>
<feature type="domain" description="HTH luxR-type" evidence="3">
    <location>
        <begin position="137"/>
        <end position="202"/>
    </location>
</feature>
<dbReference type="RefSeq" id="WP_151167073.1">
    <property type="nucleotide sequence ID" value="NZ_WACR01000004.1"/>
</dbReference>
<dbReference type="GO" id="GO:0003677">
    <property type="term" value="F:DNA binding"/>
    <property type="evidence" value="ECO:0007669"/>
    <property type="project" value="UniProtKB-KW"/>
</dbReference>
<evidence type="ECO:0000259" key="4">
    <source>
        <dbReference type="PROSITE" id="PS50110"/>
    </source>
</evidence>
<evidence type="ECO:0000259" key="3">
    <source>
        <dbReference type="PROSITE" id="PS50043"/>
    </source>
</evidence>
<dbReference type="Gene3D" id="1.10.10.10">
    <property type="entry name" value="Winged helix-like DNA-binding domain superfamily/Winged helix DNA-binding domain"/>
    <property type="match status" value="1"/>
</dbReference>
<dbReference type="OrthoDB" id="9797341at2"/>
<evidence type="ECO:0000256" key="1">
    <source>
        <dbReference type="ARBA" id="ARBA00023125"/>
    </source>
</evidence>
<accession>A0A6N6MBN5</accession>
<reference evidence="5 6" key="1">
    <citation type="submission" date="2019-09" db="EMBL/GenBank/DDBJ databases">
        <title>Genomes of Cryomorphaceae.</title>
        <authorList>
            <person name="Bowman J.P."/>
        </authorList>
    </citation>
    <scope>NUCLEOTIDE SEQUENCE [LARGE SCALE GENOMIC DNA]</scope>
    <source>
        <strain evidence="5 6">KCTC 52047</strain>
    </source>
</reference>
<keyword evidence="6" id="KW-1185">Reference proteome</keyword>
<dbReference type="Gene3D" id="3.40.50.2300">
    <property type="match status" value="1"/>
</dbReference>
<name>A0A6N6MBN5_9FLAO</name>
<gene>
    <name evidence="5" type="ORF">F3059_05200</name>
</gene>
<dbReference type="AlphaFoldDB" id="A0A6N6MBN5"/>
<feature type="domain" description="Response regulatory" evidence="4">
    <location>
        <begin position="2"/>
        <end position="111"/>
    </location>
</feature>
<comment type="caution">
    <text evidence="5">The sequence shown here is derived from an EMBL/GenBank/DDBJ whole genome shotgun (WGS) entry which is preliminary data.</text>
</comment>
<organism evidence="5 6">
    <name type="scientific">Salibacter halophilus</name>
    <dbReference type="NCBI Taxonomy" id="1803916"/>
    <lineage>
        <taxon>Bacteria</taxon>
        <taxon>Pseudomonadati</taxon>
        <taxon>Bacteroidota</taxon>
        <taxon>Flavobacteriia</taxon>
        <taxon>Flavobacteriales</taxon>
        <taxon>Salibacteraceae</taxon>
        <taxon>Salibacter</taxon>
    </lineage>
</organism>
<dbReference type="InterPro" id="IPR000792">
    <property type="entry name" value="Tscrpt_reg_LuxR_C"/>
</dbReference>
<evidence type="ECO:0000313" key="5">
    <source>
        <dbReference type="EMBL" id="KAB1064754.1"/>
    </source>
</evidence>
<evidence type="ECO:0000313" key="6">
    <source>
        <dbReference type="Proteomes" id="UP000435357"/>
    </source>
</evidence>
<keyword evidence="2" id="KW-0597">Phosphoprotein</keyword>
<dbReference type="EMBL" id="WACR01000004">
    <property type="protein sequence ID" value="KAB1064754.1"/>
    <property type="molecule type" value="Genomic_DNA"/>
</dbReference>
<dbReference type="InterPro" id="IPR039420">
    <property type="entry name" value="WalR-like"/>
</dbReference>